<dbReference type="GO" id="GO:0020037">
    <property type="term" value="F:heme binding"/>
    <property type="evidence" value="ECO:0007669"/>
    <property type="project" value="InterPro"/>
</dbReference>
<dbReference type="AlphaFoldDB" id="A0A090MR29"/>
<dbReference type="Proteomes" id="UP000035762">
    <property type="component" value="Unassembled WGS sequence"/>
</dbReference>
<organism evidence="2 3">
    <name type="scientific">Afipia felis</name>
    <name type="common">Cat scratch disease bacillus</name>
    <dbReference type="NCBI Taxonomy" id="1035"/>
    <lineage>
        <taxon>Bacteria</taxon>
        <taxon>Pseudomonadati</taxon>
        <taxon>Pseudomonadota</taxon>
        <taxon>Alphaproteobacteria</taxon>
        <taxon>Hyphomicrobiales</taxon>
        <taxon>Nitrobacteraceae</taxon>
        <taxon>Afipia</taxon>
    </lineage>
</organism>
<reference evidence="2 3" key="1">
    <citation type="journal article" date="2014" name="Genome Announc.">
        <title>Genome Sequence of Afipia felis Strain 76713, Isolated in Hospital Water Using an Amoeba Co-Culture Procedure.</title>
        <authorList>
            <person name="Benamar S."/>
            <person name="La Scola B."/>
            <person name="Croce O."/>
        </authorList>
    </citation>
    <scope>NUCLEOTIDE SEQUENCE [LARGE SCALE GENOMIC DNA]</scope>
    <source>
        <strain evidence="2 3">76713</strain>
    </source>
</reference>
<evidence type="ECO:0000313" key="3">
    <source>
        <dbReference type="Proteomes" id="UP000035762"/>
    </source>
</evidence>
<dbReference type="EMBL" id="CCAZ020000002">
    <property type="protein sequence ID" value="CEG09820.1"/>
    <property type="molecule type" value="Genomic_DNA"/>
</dbReference>
<sequence length="160" mass="17469">MISAIRNRIYPVIIVVLLLIIAAMAYKFIVAGSTERTQDGRIAIILEPAERDLVLREMRGFVEGLQKITEALSKDDMKGVAKAARPMGTSRARDVPLGIMGKLPLEFKKLAFSTHGGFDTIAMDAETLAMPKHTLGQLSEVLRNCAACHSGYQIKATTPN</sequence>
<feature type="transmembrane region" description="Helical" evidence="1">
    <location>
        <begin position="9"/>
        <end position="29"/>
    </location>
</feature>
<dbReference type="InterPro" id="IPR010980">
    <property type="entry name" value="Cyt_c/b562"/>
</dbReference>
<keyword evidence="1" id="KW-0472">Membrane</keyword>
<gene>
    <name evidence="2" type="ORF">BN961_03252</name>
</gene>
<comment type="caution">
    <text evidence="2">The sequence shown here is derived from an EMBL/GenBank/DDBJ whole genome shotgun (WGS) entry which is preliminary data.</text>
</comment>
<keyword evidence="3" id="KW-1185">Reference proteome</keyword>
<protein>
    <recommendedName>
        <fullName evidence="4">Cytochrome c</fullName>
    </recommendedName>
</protein>
<dbReference type="SUPFAM" id="SSF47175">
    <property type="entry name" value="Cytochromes"/>
    <property type="match status" value="1"/>
</dbReference>
<dbReference type="GO" id="GO:0009055">
    <property type="term" value="F:electron transfer activity"/>
    <property type="evidence" value="ECO:0007669"/>
    <property type="project" value="InterPro"/>
</dbReference>
<evidence type="ECO:0008006" key="4">
    <source>
        <dbReference type="Google" id="ProtNLM"/>
    </source>
</evidence>
<evidence type="ECO:0000313" key="2">
    <source>
        <dbReference type="EMBL" id="CEG09820.1"/>
    </source>
</evidence>
<dbReference type="STRING" id="1035.BN961_03252"/>
<proteinExistence type="predicted"/>
<dbReference type="GO" id="GO:0022900">
    <property type="term" value="P:electron transport chain"/>
    <property type="evidence" value="ECO:0007669"/>
    <property type="project" value="InterPro"/>
</dbReference>
<accession>A0A090MR29</accession>
<keyword evidence="1" id="KW-1133">Transmembrane helix</keyword>
<dbReference type="OrthoDB" id="1150802at2"/>
<evidence type="ECO:0000256" key="1">
    <source>
        <dbReference type="SAM" id="Phobius"/>
    </source>
</evidence>
<dbReference type="GO" id="GO:0005506">
    <property type="term" value="F:iron ion binding"/>
    <property type="evidence" value="ECO:0007669"/>
    <property type="project" value="InterPro"/>
</dbReference>
<keyword evidence="1" id="KW-0812">Transmembrane</keyword>
<name>A0A090MR29_AFIFE</name>